<gene>
    <name evidence="1" type="ORF">H8J70_04515</name>
</gene>
<name>A0ABR6VIK1_9FIRM</name>
<evidence type="ECO:0000313" key="1">
    <source>
        <dbReference type="EMBL" id="MBC3536514.1"/>
    </source>
</evidence>
<reference evidence="1 2" key="1">
    <citation type="submission" date="2020-08" db="EMBL/GenBank/DDBJ databases">
        <authorList>
            <person name="Liu C."/>
            <person name="Sun Q."/>
        </authorList>
    </citation>
    <scope>NUCLEOTIDE SEQUENCE [LARGE SCALE GENOMIC DNA]</scope>
    <source>
        <strain evidence="1 2">NSJ-59</strain>
    </source>
</reference>
<proteinExistence type="predicted"/>
<sequence>MDIRSLIGMPLGYAKSVLEANKMAYSVTQTVSRSRFFACDETAIYVIRATAAADGSVVLLVNYSLKKSDSVSDALSHGE</sequence>
<dbReference type="Proteomes" id="UP000606870">
    <property type="component" value="Unassembled WGS sequence"/>
</dbReference>
<dbReference type="EMBL" id="JACOGK010000009">
    <property type="protein sequence ID" value="MBC3536514.1"/>
    <property type="molecule type" value="Genomic_DNA"/>
</dbReference>
<organism evidence="1 2">
    <name type="scientific">Megasphaera hominis</name>
    <dbReference type="NCBI Taxonomy" id="159836"/>
    <lineage>
        <taxon>Bacteria</taxon>
        <taxon>Bacillati</taxon>
        <taxon>Bacillota</taxon>
        <taxon>Negativicutes</taxon>
        <taxon>Veillonellales</taxon>
        <taxon>Veillonellaceae</taxon>
        <taxon>Megasphaera</taxon>
    </lineage>
</organism>
<comment type="caution">
    <text evidence="1">The sequence shown here is derived from an EMBL/GenBank/DDBJ whole genome shotgun (WGS) entry which is preliminary data.</text>
</comment>
<protein>
    <submittedName>
        <fullName evidence="1">Uncharacterized protein</fullName>
    </submittedName>
</protein>
<accession>A0ABR6VIK1</accession>
<keyword evidence="2" id="KW-1185">Reference proteome</keyword>
<evidence type="ECO:0000313" key="2">
    <source>
        <dbReference type="Proteomes" id="UP000606870"/>
    </source>
</evidence>